<evidence type="ECO:0000313" key="3">
    <source>
        <dbReference type="Proteomes" id="UP001175000"/>
    </source>
</evidence>
<dbReference type="EMBL" id="JAULSU010000002">
    <property type="protein sequence ID" value="KAK0627985.1"/>
    <property type="molecule type" value="Genomic_DNA"/>
</dbReference>
<feature type="transmembrane region" description="Helical" evidence="1">
    <location>
        <begin position="50"/>
        <end position="68"/>
    </location>
</feature>
<feature type="transmembrane region" description="Helical" evidence="1">
    <location>
        <begin position="166"/>
        <end position="185"/>
    </location>
</feature>
<protein>
    <submittedName>
        <fullName evidence="2">Uncharacterized protein</fullName>
    </submittedName>
</protein>
<feature type="transmembrane region" description="Helical" evidence="1">
    <location>
        <begin position="206"/>
        <end position="231"/>
    </location>
</feature>
<accession>A0AA39X6A4</accession>
<gene>
    <name evidence="2" type="ORF">B0T14DRAFT_146790</name>
</gene>
<dbReference type="AlphaFoldDB" id="A0AA39X6A4"/>
<feature type="transmembrane region" description="Helical" evidence="1">
    <location>
        <begin position="88"/>
        <end position="107"/>
    </location>
</feature>
<keyword evidence="3" id="KW-1185">Reference proteome</keyword>
<feature type="transmembrane region" description="Helical" evidence="1">
    <location>
        <begin position="119"/>
        <end position="139"/>
    </location>
</feature>
<reference evidence="2" key="1">
    <citation type="submission" date="2023-06" db="EMBL/GenBank/DDBJ databases">
        <title>Genome-scale phylogeny and comparative genomics of the fungal order Sordariales.</title>
        <authorList>
            <consortium name="Lawrence Berkeley National Laboratory"/>
            <person name="Hensen N."/>
            <person name="Bonometti L."/>
            <person name="Westerberg I."/>
            <person name="Brannstrom I.O."/>
            <person name="Guillou S."/>
            <person name="Cros-Aarteil S."/>
            <person name="Calhoun S."/>
            <person name="Haridas S."/>
            <person name="Kuo A."/>
            <person name="Mondo S."/>
            <person name="Pangilinan J."/>
            <person name="Riley R."/>
            <person name="Labutti K."/>
            <person name="Andreopoulos B."/>
            <person name="Lipzen A."/>
            <person name="Chen C."/>
            <person name="Yanf M."/>
            <person name="Daum C."/>
            <person name="Ng V."/>
            <person name="Clum A."/>
            <person name="Steindorff A."/>
            <person name="Ohm R."/>
            <person name="Martin F."/>
            <person name="Silar P."/>
            <person name="Natvig D."/>
            <person name="Lalanne C."/>
            <person name="Gautier V."/>
            <person name="Ament-Velasquez S.L."/>
            <person name="Kruys A."/>
            <person name="Hutchinson M.I."/>
            <person name="Powell A.J."/>
            <person name="Barry K."/>
            <person name="Miller A.N."/>
            <person name="Grigoriev I.V."/>
            <person name="Debuchy R."/>
            <person name="Gladieux P."/>
            <person name="Thoren M.H."/>
            <person name="Johannesson H."/>
        </authorList>
    </citation>
    <scope>NUCLEOTIDE SEQUENCE</scope>
    <source>
        <strain evidence="2">CBS 606.72</strain>
    </source>
</reference>
<evidence type="ECO:0000256" key="1">
    <source>
        <dbReference type="SAM" id="Phobius"/>
    </source>
</evidence>
<keyword evidence="1" id="KW-0472">Membrane</keyword>
<name>A0AA39X6A4_9PEZI</name>
<comment type="caution">
    <text evidence="2">The sequence shown here is derived from an EMBL/GenBank/DDBJ whole genome shotgun (WGS) entry which is preliminary data.</text>
</comment>
<proteinExistence type="predicted"/>
<dbReference type="Proteomes" id="UP001175000">
    <property type="component" value="Unassembled WGS sequence"/>
</dbReference>
<keyword evidence="1" id="KW-0812">Transmembrane</keyword>
<feature type="transmembrane region" description="Helical" evidence="1">
    <location>
        <begin position="6"/>
        <end position="30"/>
    </location>
</feature>
<keyword evidence="1" id="KW-1133">Transmembrane helix</keyword>
<evidence type="ECO:0000313" key="2">
    <source>
        <dbReference type="EMBL" id="KAK0627985.1"/>
    </source>
</evidence>
<organism evidence="2 3">
    <name type="scientific">Immersiella caudata</name>
    <dbReference type="NCBI Taxonomy" id="314043"/>
    <lineage>
        <taxon>Eukaryota</taxon>
        <taxon>Fungi</taxon>
        <taxon>Dikarya</taxon>
        <taxon>Ascomycota</taxon>
        <taxon>Pezizomycotina</taxon>
        <taxon>Sordariomycetes</taxon>
        <taxon>Sordariomycetidae</taxon>
        <taxon>Sordariales</taxon>
        <taxon>Lasiosphaeriaceae</taxon>
        <taxon>Immersiella</taxon>
    </lineage>
</organism>
<sequence>MPGNSASVFATVYQCVGAAVILPLYCITFVWAAGKDGYNPSGREVRNSGMLLPVVVLGYVVPTALMFYPWNNLDFFQWSAAFWQAAPLYPNLFVYLASLAGTTSPASKNSNSVNHVKGLYVLTGALSVASHFALLYISAASGNPALSLSSVLLPDETARMKDTAHGLFWIFQWDFLGTFGAVLLWTWVSVVEMHRVSGNGHLTKSLAATVAIGIATVLGGPGAALSAAWYWRETKMVFTPRVKAA</sequence>